<evidence type="ECO:0000313" key="3">
    <source>
        <dbReference type="EMBL" id="OGY45746.1"/>
    </source>
</evidence>
<accession>A0A1G1Y1N3</accession>
<dbReference type="Proteomes" id="UP000178432">
    <property type="component" value="Unassembled WGS sequence"/>
</dbReference>
<dbReference type="EMBL" id="MHIF01000073">
    <property type="protein sequence ID" value="OGY45746.1"/>
    <property type="molecule type" value="Genomic_DNA"/>
</dbReference>
<sequence>MTLEKIKYLFLAVFLALNLATAAAALASTFDTVGSGFGKTGNEAGFAVEPGGVEPKVGFSQTFVNYINGLLGLMGALFMFLMLFAGYLWMTAFGKDEQVKRAKDLIIQAIIGIAVIITARLIAEIVITQLGKTLPGAS</sequence>
<gene>
    <name evidence="3" type="ORF">A2663_02890</name>
</gene>
<feature type="chain" id="PRO_5009581446" evidence="2">
    <location>
        <begin position="28"/>
        <end position="138"/>
    </location>
</feature>
<protein>
    <submittedName>
        <fullName evidence="3">Uncharacterized protein</fullName>
    </submittedName>
</protein>
<feature type="transmembrane region" description="Helical" evidence="1">
    <location>
        <begin position="70"/>
        <end position="93"/>
    </location>
</feature>
<keyword evidence="2" id="KW-0732">Signal</keyword>
<evidence type="ECO:0000313" key="4">
    <source>
        <dbReference type="Proteomes" id="UP000178432"/>
    </source>
</evidence>
<organism evidence="3 4">
    <name type="scientific">Candidatus Buchananbacteria bacterium RIFCSPHIGHO2_01_FULL_46_12</name>
    <dbReference type="NCBI Taxonomy" id="1797536"/>
    <lineage>
        <taxon>Bacteria</taxon>
        <taxon>Candidatus Buchananiibacteriota</taxon>
    </lineage>
</organism>
<feature type="transmembrane region" description="Helical" evidence="1">
    <location>
        <begin position="105"/>
        <end position="127"/>
    </location>
</feature>
<dbReference type="Pfam" id="PF18895">
    <property type="entry name" value="T4SS_pilin"/>
    <property type="match status" value="1"/>
</dbReference>
<proteinExistence type="predicted"/>
<comment type="caution">
    <text evidence="3">The sequence shown here is derived from an EMBL/GenBank/DDBJ whole genome shotgun (WGS) entry which is preliminary data.</text>
</comment>
<name>A0A1G1Y1N3_9BACT</name>
<keyword evidence="1" id="KW-1133">Transmembrane helix</keyword>
<keyword evidence="1" id="KW-0472">Membrane</keyword>
<reference evidence="3 4" key="1">
    <citation type="journal article" date="2016" name="Nat. Commun.">
        <title>Thousands of microbial genomes shed light on interconnected biogeochemical processes in an aquifer system.</title>
        <authorList>
            <person name="Anantharaman K."/>
            <person name="Brown C.T."/>
            <person name="Hug L.A."/>
            <person name="Sharon I."/>
            <person name="Castelle C.J."/>
            <person name="Probst A.J."/>
            <person name="Thomas B.C."/>
            <person name="Singh A."/>
            <person name="Wilkins M.J."/>
            <person name="Karaoz U."/>
            <person name="Brodie E.L."/>
            <person name="Williams K.H."/>
            <person name="Hubbard S.S."/>
            <person name="Banfield J.F."/>
        </authorList>
    </citation>
    <scope>NUCLEOTIDE SEQUENCE [LARGE SCALE GENOMIC DNA]</scope>
</reference>
<evidence type="ECO:0000256" key="2">
    <source>
        <dbReference type="SAM" id="SignalP"/>
    </source>
</evidence>
<evidence type="ECO:0000256" key="1">
    <source>
        <dbReference type="SAM" id="Phobius"/>
    </source>
</evidence>
<keyword evidence="1" id="KW-0812">Transmembrane</keyword>
<dbReference type="AlphaFoldDB" id="A0A1G1Y1N3"/>
<dbReference type="InterPro" id="IPR043993">
    <property type="entry name" value="T4SS_pilin"/>
</dbReference>
<feature type="signal peptide" evidence="2">
    <location>
        <begin position="1"/>
        <end position="27"/>
    </location>
</feature>